<keyword evidence="4" id="KW-1185">Reference proteome</keyword>
<name>A0A7C9GMB5_9SPHN</name>
<gene>
    <name evidence="3" type="ORF">F3168_00660</name>
</gene>
<reference evidence="3 4" key="1">
    <citation type="submission" date="2019-09" db="EMBL/GenBank/DDBJ databases">
        <title>Polymorphobacter sp. isolated from a lake in China.</title>
        <authorList>
            <person name="Liu Z."/>
        </authorList>
    </citation>
    <scope>NUCLEOTIDE SEQUENCE [LARGE SCALE GENOMIC DNA]</scope>
    <source>
        <strain evidence="3 4">D40P</strain>
    </source>
</reference>
<feature type="domain" description="PDZ" evidence="2">
    <location>
        <begin position="384"/>
        <end position="471"/>
    </location>
</feature>
<comment type="caution">
    <text evidence="3">The sequence shown here is derived from an EMBL/GenBank/DDBJ whole genome shotgun (WGS) entry which is preliminary data.</text>
</comment>
<protein>
    <recommendedName>
        <fullName evidence="2">PDZ domain-containing protein</fullName>
    </recommendedName>
</protein>
<evidence type="ECO:0000313" key="4">
    <source>
        <dbReference type="Proteomes" id="UP000481327"/>
    </source>
</evidence>
<dbReference type="Gene3D" id="1.25.40.10">
    <property type="entry name" value="Tetratricopeptide repeat domain"/>
    <property type="match status" value="1"/>
</dbReference>
<dbReference type="InterPro" id="IPR011990">
    <property type="entry name" value="TPR-like_helical_dom_sf"/>
</dbReference>
<dbReference type="SMART" id="SM00228">
    <property type="entry name" value="PDZ"/>
    <property type="match status" value="1"/>
</dbReference>
<proteinExistence type="predicted"/>
<dbReference type="InterPro" id="IPR036034">
    <property type="entry name" value="PDZ_sf"/>
</dbReference>
<feature type="chain" id="PRO_5028797592" description="PDZ domain-containing protein" evidence="1">
    <location>
        <begin position="21"/>
        <end position="482"/>
    </location>
</feature>
<dbReference type="OrthoDB" id="8092964at2"/>
<accession>A0A7C9GMB5</accession>
<dbReference type="InterPro" id="IPR001478">
    <property type="entry name" value="PDZ"/>
</dbReference>
<dbReference type="Proteomes" id="UP000481327">
    <property type="component" value="Unassembled WGS sequence"/>
</dbReference>
<evidence type="ECO:0000256" key="1">
    <source>
        <dbReference type="SAM" id="SignalP"/>
    </source>
</evidence>
<evidence type="ECO:0000259" key="2">
    <source>
        <dbReference type="PROSITE" id="PS50106"/>
    </source>
</evidence>
<evidence type="ECO:0000313" key="3">
    <source>
        <dbReference type="EMBL" id="MQT15775.1"/>
    </source>
</evidence>
<dbReference type="PROSITE" id="PS50106">
    <property type="entry name" value="PDZ"/>
    <property type="match status" value="1"/>
</dbReference>
<dbReference type="RefSeq" id="WP_152576244.1">
    <property type="nucleotide sequence ID" value="NZ_JAATJI010000001.1"/>
</dbReference>
<sequence>MLRSIILLLSMLLFGTAAMAQIIIGPTTPKPAPTRPPVASGPSAIEIERAAFNACAAAKTPGPCRQYLARYPRGSWADIARGRISDLEAAQTAPRPALVERTPAPTVDREPQFWAACDAGTTVAACEKYLGGYPSGRWAVDARAKIAVLNAVAQERASFAQCQASTAPGLCETFIATYPNSSLVAAAKAQIGVIAGQAAQRDAAARAQAAADQDRRAFAACDAATASGPCEAYLASFPTGASAAAARLKIGTLAASQQERTAAAACLNGVGAAPCEQYLATYPSGSSAAAARARLTGLKTAEAERAAWAQCQTSDVALPCERYLAAYPAGASADAARTLIARINSAEQERTAWALCEAGKTAFPCEKYLASFATGRYADAARTRIKVLETAETEPEMVPALGLVVKRSDKGEFTVVSVQQFSSAMGNVFGGDVILKINDQPANPRETPRAALERALAAASGRVKLLIRRGPAAVTAVIRARP</sequence>
<dbReference type="AlphaFoldDB" id="A0A7C9GMB5"/>
<dbReference type="EMBL" id="WIOL01000001">
    <property type="protein sequence ID" value="MQT15775.1"/>
    <property type="molecule type" value="Genomic_DNA"/>
</dbReference>
<organism evidence="3 4">
    <name type="scientific">Sandarakinorhabdus fusca</name>
    <dbReference type="NCBI Taxonomy" id="1439888"/>
    <lineage>
        <taxon>Bacteria</taxon>
        <taxon>Pseudomonadati</taxon>
        <taxon>Pseudomonadota</taxon>
        <taxon>Alphaproteobacteria</taxon>
        <taxon>Sphingomonadales</taxon>
        <taxon>Sphingosinicellaceae</taxon>
        <taxon>Sandarakinorhabdus</taxon>
    </lineage>
</organism>
<feature type="signal peptide" evidence="1">
    <location>
        <begin position="1"/>
        <end position="20"/>
    </location>
</feature>
<dbReference type="SUPFAM" id="SSF50156">
    <property type="entry name" value="PDZ domain-like"/>
    <property type="match status" value="1"/>
</dbReference>
<keyword evidence="1" id="KW-0732">Signal</keyword>